<dbReference type="STRING" id="6526.A0A2C9KH52"/>
<protein>
    <submittedName>
        <fullName evidence="1">Uncharacterized protein</fullName>
    </submittedName>
</protein>
<dbReference type="EnsemblMetazoa" id="BGLB019640-RA">
    <property type="protein sequence ID" value="BGLB019640-PA"/>
    <property type="gene ID" value="BGLB019640"/>
</dbReference>
<dbReference type="KEGG" id="bgt:106071885"/>
<dbReference type="OrthoDB" id="2019572at2759"/>
<dbReference type="PANTHER" id="PTHR19297:SF185">
    <property type="entry name" value="BETA-1,3-GALACTOSYL-O-GLYCOSYL-GLYCOPROTEIN BETA-1,6-N-ACETYLGLUCOSAMINYLTRANSFERASE 3"/>
    <property type="match status" value="1"/>
</dbReference>
<dbReference type="Proteomes" id="UP000076420">
    <property type="component" value="Unassembled WGS sequence"/>
</dbReference>
<dbReference type="VEuPathDB" id="VectorBase:BGLAX_027708"/>
<dbReference type="AlphaFoldDB" id="A0A2C9KH52"/>
<proteinExistence type="predicted"/>
<sequence length="93" mass="10644">MIKPFLTRFKNWGGKPCAGHWVRAICILSIGDLPVLGRAKHMFANKFYLWEDPIAIGCLEEMIYNNTRDELSGVKVFNSTYYSQLGFVLNQVT</sequence>
<evidence type="ECO:0000313" key="2">
    <source>
        <dbReference type="Proteomes" id="UP000076420"/>
    </source>
</evidence>
<gene>
    <name evidence="1" type="primary">106071885</name>
</gene>
<accession>A0A2C9KH52</accession>
<reference evidence="1" key="1">
    <citation type="submission" date="2020-05" db="UniProtKB">
        <authorList>
            <consortium name="EnsemblMetazoa"/>
        </authorList>
    </citation>
    <scope>IDENTIFICATION</scope>
    <source>
        <strain evidence="1">BB02</strain>
    </source>
</reference>
<evidence type="ECO:0000313" key="1">
    <source>
        <dbReference type="EnsemblMetazoa" id="BGLB019640-PA"/>
    </source>
</evidence>
<dbReference type="GO" id="GO:0008375">
    <property type="term" value="F:acetylglucosaminyltransferase activity"/>
    <property type="evidence" value="ECO:0007669"/>
    <property type="project" value="TreeGrafter"/>
</dbReference>
<dbReference type="PANTHER" id="PTHR19297">
    <property type="entry name" value="GLYCOSYLTRANSFERASE 14 FAMILY MEMBER"/>
    <property type="match status" value="1"/>
</dbReference>
<dbReference type="VEuPathDB" id="VectorBase:BGLB019640"/>
<name>A0A2C9KH52_BIOGL</name>
<organism evidence="1 2">
    <name type="scientific">Biomphalaria glabrata</name>
    <name type="common">Bloodfluke planorb</name>
    <name type="synonym">Freshwater snail</name>
    <dbReference type="NCBI Taxonomy" id="6526"/>
    <lineage>
        <taxon>Eukaryota</taxon>
        <taxon>Metazoa</taxon>
        <taxon>Spiralia</taxon>
        <taxon>Lophotrochozoa</taxon>
        <taxon>Mollusca</taxon>
        <taxon>Gastropoda</taxon>
        <taxon>Heterobranchia</taxon>
        <taxon>Euthyneura</taxon>
        <taxon>Panpulmonata</taxon>
        <taxon>Hygrophila</taxon>
        <taxon>Lymnaeoidea</taxon>
        <taxon>Planorbidae</taxon>
        <taxon>Biomphalaria</taxon>
    </lineage>
</organism>